<protein>
    <submittedName>
        <fullName evidence="1">Uncharacterized protein</fullName>
    </submittedName>
</protein>
<accession>A0ABY6LUL7</accession>
<evidence type="ECO:0000313" key="2">
    <source>
        <dbReference type="Proteomes" id="UP001235939"/>
    </source>
</evidence>
<evidence type="ECO:0000313" key="1">
    <source>
        <dbReference type="EMBL" id="UYV84786.1"/>
    </source>
</evidence>
<organism evidence="1 2">
    <name type="scientific">Cordylochernes scorpioides</name>
    <dbReference type="NCBI Taxonomy" id="51811"/>
    <lineage>
        <taxon>Eukaryota</taxon>
        <taxon>Metazoa</taxon>
        <taxon>Ecdysozoa</taxon>
        <taxon>Arthropoda</taxon>
        <taxon>Chelicerata</taxon>
        <taxon>Arachnida</taxon>
        <taxon>Pseudoscorpiones</taxon>
        <taxon>Cheliferoidea</taxon>
        <taxon>Chernetidae</taxon>
        <taxon>Cordylochernes</taxon>
    </lineage>
</organism>
<reference evidence="1 2" key="1">
    <citation type="submission" date="2022-03" db="EMBL/GenBank/DDBJ databases">
        <title>A chromosomal length assembly of Cordylochernes scorpioides.</title>
        <authorList>
            <person name="Zeh D."/>
            <person name="Zeh J."/>
        </authorList>
    </citation>
    <scope>NUCLEOTIDE SEQUENCE [LARGE SCALE GENOMIC DNA]</scope>
    <source>
        <strain evidence="1">IN4F17</strain>
        <tissue evidence="1">Whole Body</tissue>
    </source>
</reference>
<dbReference type="EMBL" id="CP092886">
    <property type="protein sequence ID" value="UYV84786.1"/>
    <property type="molecule type" value="Genomic_DNA"/>
</dbReference>
<sequence length="195" mass="22609">MIPAGDEFSGDGWCWAEDVIAGDGREKAAWNFLRWLCLIGNDYVWRWQCLIVDGYVFLEMSMFDYRWLCFLELGYVCLNWALFVWRRLCLLGEGYVCLEMAMFACGDGYVCLWRWLCLLAEKAMFACGDGYVCLRRRLCLLVEMDIISQEFLSLPSSYIQQGLDGVGNLNVENYILKMTSVAGGRQHHHLIKMQK</sequence>
<keyword evidence="2" id="KW-1185">Reference proteome</keyword>
<name>A0ABY6LUL7_9ARAC</name>
<proteinExistence type="predicted"/>
<gene>
    <name evidence="1" type="ORF">LAZ67_X003498</name>
</gene>
<dbReference type="Proteomes" id="UP001235939">
    <property type="component" value="Chromosome X"/>
</dbReference>